<dbReference type="PROSITE" id="PS00135">
    <property type="entry name" value="TRYPSIN_SER"/>
    <property type="match status" value="1"/>
</dbReference>
<keyword evidence="5 7" id="KW-0720">Serine protease</keyword>
<dbReference type="GO" id="GO:0006508">
    <property type="term" value="P:proteolysis"/>
    <property type="evidence" value="ECO:0007669"/>
    <property type="project" value="UniProtKB-KW"/>
</dbReference>
<dbReference type="Proteomes" id="UP000594262">
    <property type="component" value="Unplaced"/>
</dbReference>
<dbReference type="InterPro" id="IPR003609">
    <property type="entry name" value="Pan_app"/>
</dbReference>
<evidence type="ECO:0000256" key="5">
    <source>
        <dbReference type="ARBA" id="ARBA00022825"/>
    </source>
</evidence>
<dbReference type="Gene3D" id="2.40.10.10">
    <property type="entry name" value="Trypsin-like serine proteases"/>
    <property type="match status" value="1"/>
</dbReference>
<keyword evidence="12" id="KW-1185">Reference proteome</keyword>
<dbReference type="RefSeq" id="XP_066917088.1">
    <property type="nucleotide sequence ID" value="XM_067060987.1"/>
</dbReference>
<dbReference type="FunFam" id="2.40.10.10:FF:000003">
    <property type="entry name" value="Transmembrane serine protease 3"/>
    <property type="match status" value="1"/>
</dbReference>
<feature type="domain" description="Peptidase S1" evidence="9">
    <location>
        <begin position="209"/>
        <end position="458"/>
    </location>
</feature>
<dbReference type="GeneID" id="136804279"/>
<dbReference type="InterPro" id="IPR033116">
    <property type="entry name" value="TRYPSIN_SER"/>
</dbReference>
<dbReference type="InterPro" id="IPR001314">
    <property type="entry name" value="Peptidase_S1A"/>
</dbReference>
<dbReference type="OrthoDB" id="10012881at2759"/>
<dbReference type="EnsemblMetazoa" id="CLYHEMT018865.1">
    <property type="protein sequence ID" value="CLYHEMP018865.1"/>
    <property type="gene ID" value="CLYHEMG018865"/>
</dbReference>
<dbReference type="Pfam" id="PF00089">
    <property type="entry name" value="Trypsin"/>
    <property type="match status" value="1"/>
</dbReference>
<evidence type="ECO:0000259" key="10">
    <source>
        <dbReference type="PROSITE" id="PS50948"/>
    </source>
</evidence>
<evidence type="ECO:0000256" key="1">
    <source>
        <dbReference type="ARBA" id="ARBA00022670"/>
    </source>
</evidence>
<proteinExistence type="predicted"/>
<keyword evidence="6" id="KW-1015">Disulfide bond</keyword>
<dbReference type="PROSITE" id="PS50240">
    <property type="entry name" value="TRYPSIN_DOM"/>
    <property type="match status" value="1"/>
</dbReference>
<keyword evidence="1 7" id="KW-0645">Protease</keyword>
<dbReference type="SUPFAM" id="SSF50494">
    <property type="entry name" value="Trypsin-like serine proteases"/>
    <property type="match status" value="1"/>
</dbReference>
<keyword evidence="2" id="KW-0356">Hemostasis</keyword>
<feature type="domain" description="Apple" evidence="10">
    <location>
        <begin position="19"/>
        <end position="91"/>
    </location>
</feature>
<feature type="chain" id="PRO_5029908443" evidence="8">
    <location>
        <begin position="22"/>
        <end position="461"/>
    </location>
</feature>
<evidence type="ECO:0000313" key="12">
    <source>
        <dbReference type="Proteomes" id="UP000594262"/>
    </source>
</evidence>
<name>A0A7M5X783_9CNID</name>
<keyword evidence="4 7" id="KW-0378">Hydrolase</keyword>
<dbReference type="PROSITE" id="PS00134">
    <property type="entry name" value="TRYPSIN_HIS"/>
    <property type="match status" value="1"/>
</dbReference>
<dbReference type="InterPro" id="IPR001254">
    <property type="entry name" value="Trypsin_dom"/>
</dbReference>
<dbReference type="PANTHER" id="PTHR24252">
    <property type="entry name" value="ACROSIN-RELATED"/>
    <property type="match status" value="1"/>
</dbReference>
<dbReference type="PROSITE" id="PS51257">
    <property type="entry name" value="PROKAR_LIPOPROTEIN"/>
    <property type="match status" value="1"/>
</dbReference>
<dbReference type="Pfam" id="PF00024">
    <property type="entry name" value="PAN_1"/>
    <property type="match status" value="2"/>
</dbReference>
<feature type="signal peptide" evidence="8">
    <location>
        <begin position="1"/>
        <end position="21"/>
    </location>
</feature>
<evidence type="ECO:0000259" key="9">
    <source>
        <dbReference type="PROSITE" id="PS50240"/>
    </source>
</evidence>
<dbReference type="InterPro" id="IPR009003">
    <property type="entry name" value="Peptidase_S1_PA"/>
</dbReference>
<accession>A0A7M5X783</accession>
<dbReference type="InterPro" id="IPR018114">
    <property type="entry name" value="TRYPSIN_HIS"/>
</dbReference>
<dbReference type="GO" id="GO:0004252">
    <property type="term" value="F:serine-type endopeptidase activity"/>
    <property type="evidence" value="ECO:0007669"/>
    <property type="project" value="InterPro"/>
</dbReference>
<evidence type="ECO:0000256" key="6">
    <source>
        <dbReference type="ARBA" id="ARBA00023157"/>
    </source>
</evidence>
<protein>
    <submittedName>
        <fullName evidence="11">Uncharacterized protein</fullName>
    </submittedName>
</protein>
<dbReference type="PANTHER" id="PTHR24252:SF7">
    <property type="entry name" value="HYALIN"/>
    <property type="match status" value="1"/>
</dbReference>
<dbReference type="AlphaFoldDB" id="A0A7M5X783"/>
<evidence type="ECO:0000256" key="3">
    <source>
        <dbReference type="ARBA" id="ARBA00022737"/>
    </source>
</evidence>
<evidence type="ECO:0000256" key="7">
    <source>
        <dbReference type="RuleBase" id="RU363034"/>
    </source>
</evidence>
<sequence>MKHLLLSVLSIASLTIFGCSAFQESWTSVRYACIKKHNSHKFQQISSIYHCMLKCEETNGCKSVDYNNNNNICLLSNQNSKTAPHAFHQPCYDQPNNFQYSEIIVLKKDWGPKKMACMSGHQNMRVLENQFNLKDCQVKCEAVSECKSVDYQRESYDCYLSKESSKTAPKDFHEPCFTAPSDFEYAEIISTSNPDEPKCGVSSHSQNRIVGGQNAKKGEWPWQVYFVYVDYTDNKSYSCGGTLIHKKWVLTAAHCTDSTYARSIDLVLGEHTLSERNEFGEQRIKVKRIINHEKYKTGPPSHDFALLELETEAEITDTVRTICLPKKFQHDKTHFEGQTCQITGWGMIHINEQGSDILKEAGVQVYKQSDCKRFYYDYEKKRDRINNSMFCAGVPQGGTDSCQGDSGGPLQCPVQQGHTKKWYLWGVTSWGFGCADAQYPGVYGRVTEVLEWIEEKTGISY</sequence>
<dbReference type="InterPro" id="IPR043504">
    <property type="entry name" value="Peptidase_S1_PA_chymotrypsin"/>
</dbReference>
<dbReference type="PROSITE" id="PS50948">
    <property type="entry name" value="PAN"/>
    <property type="match status" value="1"/>
</dbReference>
<dbReference type="SUPFAM" id="SSF57414">
    <property type="entry name" value="Hairpin loop containing domain-like"/>
    <property type="match status" value="2"/>
</dbReference>
<evidence type="ECO:0000313" key="11">
    <source>
        <dbReference type="EnsemblMetazoa" id="CLYHEMP018865.1"/>
    </source>
</evidence>
<reference evidence="11" key="1">
    <citation type="submission" date="2021-01" db="UniProtKB">
        <authorList>
            <consortium name="EnsemblMetazoa"/>
        </authorList>
    </citation>
    <scope>IDENTIFICATION</scope>
</reference>
<keyword evidence="3" id="KW-0677">Repeat</keyword>
<dbReference type="Gene3D" id="3.50.4.10">
    <property type="entry name" value="Hepatocyte Growth Factor"/>
    <property type="match status" value="2"/>
</dbReference>
<evidence type="ECO:0000256" key="4">
    <source>
        <dbReference type="ARBA" id="ARBA00022801"/>
    </source>
</evidence>
<evidence type="ECO:0000256" key="2">
    <source>
        <dbReference type="ARBA" id="ARBA00022696"/>
    </source>
</evidence>
<dbReference type="GO" id="GO:0007599">
    <property type="term" value="P:hemostasis"/>
    <property type="evidence" value="ECO:0007669"/>
    <property type="project" value="UniProtKB-KW"/>
</dbReference>
<dbReference type="PRINTS" id="PR00722">
    <property type="entry name" value="CHYMOTRYPSIN"/>
</dbReference>
<dbReference type="CDD" id="cd00190">
    <property type="entry name" value="Tryp_SPc"/>
    <property type="match status" value="1"/>
</dbReference>
<keyword evidence="8" id="KW-0732">Signal</keyword>
<organism evidence="11 12">
    <name type="scientific">Clytia hemisphaerica</name>
    <dbReference type="NCBI Taxonomy" id="252671"/>
    <lineage>
        <taxon>Eukaryota</taxon>
        <taxon>Metazoa</taxon>
        <taxon>Cnidaria</taxon>
        <taxon>Hydrozoa</taxon>
        <taxon>Hydroidolina</taxon>
        <taxon>Leptothecata</taxon>
        <taxon>Obeliida</taxon>
        <taxon>Clytiidae</taxon>
        <taxon>Clytia</taxon>
    </lineage>
</organism>
<evidence type="ECO:0000256" key="8">
    <source>
        <dbReference type="SAM" id="SignalP"/>
    </source>
</evidence>
<dbReference type="SMART" id="SM00020">
    <property type="entry name" value="Tryp_SPc"/>
    <property type="match status" value="1"/>
</dbReference>